<dbReference type="GO" id="GO:0003729">
    <property type="term" value="F:mRNA binding"/>
    <property type="evidence" value="ECO:0007669"/>
    <property type="project" value="InterPro"/>
</dbReference>
<keyword evidence="2" id="KW-0694">RNA-binding</keyword>
<sequence length="337" mass="39683">MEKSNRKSWFELIVDDDENGTNEEKNEDINVHINTSKKIKEEPKEEEEEEEEKGRINQSIGILEIKNIKKEKEDFFSSACVKQEKGETVETTPNSHVEENDFKCEVKIKREKIDSEEEDTKPVIHIKKEKVKEETTDIKLENEIKEEKPGETSGMSFCDENSEMKFKRGARTRKRGREWNDKDSQNHIQSESSTGEDNPSKKKKSQKTERETDPTILARRQKQIDYGKNTIGYDRYIQQIPKSLRRKDHPKTPPKHIKYSRRAWDGLVRVWRQRLHFWDPPSERRVDASDSLSDISVELRSDSAERHPTVKRNKDSLTDSFDDELLDYIPLEAEDDF</sequence>
<feature type="region of interest" description="Disordered" evidence="3">
    <location>
        <begin position="139"/>
        <end position="224"/>
    </location>
</feature>
<dbReference type="FunFam" id="1.10.8.1120:FF:000001">
    <property type="entry name" value="Histone RNA hairpin-binding protein-like"/>
    <property type="match status" value="1"/>
</dbReference>
<dbReference type="EMBL" id="JASPKZ010001596">
    <property type="protein sequence ID" value="KAJ9597615.1"/>
    <property type="molecule type" value="Genomic_DNA"/>
</dbReference>
<evidence type="ECO:0000256" key="3">
    <source>
        <dbReference type="SAM" id="MobiDB-lite"/>
    </source>
</evidence>
<dbReference type="AlphaFoldDB" id="A0AAD8AF95"/>
<evidence type="ECO:0000256" key="2">
    <source>
        <dbReference type="ARBA" id="ARBA00022884"/>
    </source>
</evidence>
<dbReference type="PANTHER" id="PTHR17408:SF0">
    <property type="entry name" value="HISTONE RNA HAIRPIN-BINDING PROTEIN"/>
    <property type="match status" value="1"/>
</dbReference>
<reference evidence="5" key="1">
    <citation type="journal article" date="2023" name="IScience">
        <title>Live-bearing cockroach genome reveals convergent evolutionary mechanisms linked to viviparity in insects and beyond.</title>
        <authorList>
            <person name="Fouks B."/>
            <person name="Harrison M.C."/>
            <person name="Mikhailova A.A."/>
            <person name="Marchal E."/>
            <person name="English S."/>
            <person name="Carruthers M."/>
            <person name="Jennings E.C."/>
            <person name="Chiamaka E.L."/>
            <person name="Frigard R.A."/>
            <person name="Pippel M."/>
            <person name="Attardo G.M."/>
            <person name="Benoit J.B."/>
            <person name="Bornberg-Bauer E."/>
            <person name="Tobe S.S."/>
        </authorList>
    </citation>
    <scope>NUCLEOTIDE SEQUENCE</scope>
    <source>
        <strain evidence="5">Stay&amp;Tobe</strain>
    </source>
</reference>
<dbReference type="GO" id="GO:0006398">
    <property type="term" value="P:mRNA 3'-end processing by stem-loop binding and cleavage"/>
    <property type="evidence" value="ECO:0007669"/>
    <property type="project" value="TreeGrafter"/>
</dbReference>
<dbReference type="Gene3D" id="1.10.8.1120">
    <property type="entry name" value="Histone RNA hairpin-binding protein RNA-binding domain"/>
    <property type="match status" value="1"/>
</dbReference>
<gene>
    <name evidence="5" type="ORF">L9F63_011521</name>
</gene>
<name>A0AAD8AF95_DIPPU</name>
<dbReference type="Proteomes" id="UP001233999">
    <property type="component" value="Unassembled WGS sequence"/>
</dbReference>
<dbReference type="PANTHER" id="PTHR17408">
    <property type="entry name" value="HISTONE RNA HAIRPIN-BINDING PROTEIN"/>
    <property type="match status" value="1"/>
</dbReference>
<evidence type="ECO:0000256" key="1">
    <source>
        <dbReference type="ARBA" id="ARBA00006151"/>
    </source>
</evidence>
<feature type="compositionally biased region" description="Basic residues" evidence="3">
    <location>
        <begin position="167"/>
        <end position="176"/>
    </location>
</feature>
<proteinExistence type="inferred from homology"/>
<protein>
    <recommendedName>
        <fullName evidence="4">Histone RNA hairpin-binding protein RNA-binding domain-containing protein</fullName>
    </recommendedName>
</protein>
<evidence type="ECO:0000259" key="4">
    <source>
        <dbReference type="Pfam" id="PF15247"/>
    </source>
</evidence>
<feature type="region of interest" description="Disordered" evidence="3">
    <location>
        <begin position="16"/>
        <end position="56"/>
    </location>
</feature>
<dbReference type="InterPro" id="IPR038294">
    <property type="entry name" value="SLBP_RNA_bind_sf"/>
</dbReference>
<comment type="caution">
    <text evidence="5">The sequence shown here is derived from an EMBL/GenBank/DDBJ whole genome shotgun (WGS) entry which is preliminary data.</text>
</comment>
<feature type="domain" description="Histone RNA hairpin-binding protein RNA-binding" evidence="4">
    <location>
        <begin position="212"/>
        <end position="280"/>
    </location>
</feature>
<evidence type="ECO:0000313" key="5">
    <source>
        <dbReference type="EMBL" id="KAJ9597615.1"/>
    </source>
</evidence>
<dbReference type="GO" id="GO:0071204">
    <property type="term" value="C:histone pre-mRNA 3'end processing complex"/>
    <property type="evidence" value="ECO:0007669"/>
    <property type="project" value="TreeGrafter"/>
</dbReference>
<dbReference type="GO" id="GO:0051028">
    <property type="term" value="P:mRNA transport"/>
    <property type="evidence" value="ECO:0007669"/>
    <property type="project" value="TreeGrafter"/>
</dbReference>
<dbReference type="Pfam" id="PF15247">
    <property type="entry name" value="SLBP_RNA_bind"/>
    <property type="match status" value="1"/>
</dbReference>
<dbReference type="GO" id="GO:0007076">
    <property type="term" value="P:mitotic chromosome condensation"/>
    <property type="evidence" value="ECO:0007669"/>
    <property type="project" value="UniProtKB-ARBA"/>
</dbReference>
<accession>A0AAD8AF95</accession>
<dbReference type="GO" id="GO:0005737">
    <property type="term" value="C:cytoplasm"/>
    <property type="evidence" value="ECO:0007669"/>
    <property type="project" value="TreeGrafter"/>
</dbReference>
<reference evidence="5" key="2">
    <citation type="submission" date="2023-05" db="EMBL/GenBank/DDBJ databases">
        <authorList>
            <person name="Fouks B."/>
        </authorList>
    </citation>
    <scope>NUCLEOTIDE SEQUENCE</scope>
    <source>
        <strain evidence="5">Stay&amp;Tobe</strain>
        <tissue evidence="5">Testes</tissue>
    </source>
</reference>
<evidence type="ECO:0000313" key="6">
    <source>
        <dbReference type="Proteomes" id="UP001233999"/>
    </source>
</evidence>
<organism evidence="5 6">
    <name type="scientific">Diploptera punctata</name>
    <name type="common">Pacific beetle cockroach</name>
    <dbReference type="NCBI Taxonomy" id="6984"/>
    <lineage>
        <taxon>Eukaryota</taxon>
        <taxon>Metazoa</taxon>
        <taxon>Ecdysozoa</taxon>
        <taxon>Arthropoda</taxon>
        <taxon>Hexapoda</taxon>
        <taxon>Insecta</taxon>
        <taxon>Pterygota</taxon>
        <taxon>Neoptera</taxon>
        <taxon>Polyneoptera</taxon>
        <taxon>Dictyoptera</taxon>
        <taxon>Blattodea</taxon>
        <taxon>Blaberoidea</taxon>
        <taxon>Blaberidae</taxon>
        <taxon>Diplopterinae</taxon>
        <taxon>Diploptera</taxon>
    </lineage>
</organism>
<keyword evidence="6" id="KW-1185">Reference proteome</keyword>
<dbReference type="InterPro" id="IPR026502">
    <property type="entry name" value="SLBP1/SLBP2"/>
</dbReference>
<comment type="similarity">
    <text evidence="1">Belongs to the SLBP family.</text>
</comment>
<feature type="compositionally biased region" description="Polar residues" evidence="3">
    <location>
        <begin position="186"/>
        <end position="197"/>
    </location>
</feature>
<dbReference type="InterPro" id="IPR029344">
    <property type="entry name" value="SLBP_RNA_bind"/>
</dbReference>
<feature type="compositionally biased region" description="Basic and acidic residues" evidence="3">
    <location>
        <begin position="139"/>
        <end position="150"/>
    </location>
</feature>
<dbReference type="GO" id="GO:0071207">
    <property type="term" value="F:histone pre-mRNA stem-loop binding"/>
    <property type="evidence" value="ECO:0007669"/>
    <property type="project" value="TreeGrafter"/>
</dbReference>